<gene>
    <name evidence="2" type="ORF">HCB35_15310</name>
</gene>
<dbReference type="SUPFAM" id="SSF56281">
    <property type="entry name" value="Metallo-hydrolase/oxidoreductase"/>
    <property type="match status" value="1"/>
</dbReference>
<feature type="domain" description="Metallo-beta-lactamase" evidence="1">
    <location>
        <begin position="20"/>
        <end position="178"/>
    </location>
</feature>
<accession>A0A842F368</accession>
<keyword evidence="2" id="KW-0378">Hydrolase</keyword>
<dbReference type="Pfam" id="PF12706">
    <property type="entry name" value="Lactamase_B_2"/>
    <property type="match status" value="1"/>
</dbReference>
<evidence type="ECO:0000313" key="3">
    <source>
        <dbReference type="Proteomes" id="UP000553016"/>
    </source>
</evidence>
<dbReference type="InterPro" id="IPR036866">
    <property type="entry name" value="RibonucZ/Hydroxyglut_hydro"/>
</dbReference>
<dbReference type="PANTHER" id="PTHR47619:SF1">
    <property type="entry name" value="EXODEOXYRIBONUCLEASE WALJ"/>
    <property type="match status" value="1"/>
</dbReference>
<reference evidence="2 3" key="1">
    <citation type="submission" date="2020-03" db="EMBL/GenBank/DDBJ databases">
        <title>Soil Listeria distribution.</title>
        <authorList>
            <person name="Liao J."/>
            <person name="Wiedmann M."/>
        </authorList>
    </citation>
    <scope>NUCLEOTIDE SEQUENCE [LARGE SCALE GENOMIC DNA]</scope>
    <source>
        <strain evidence="2 3">FSL L7-0149</strain>
    </source>
</reference>
<proteinExistence type="predicted"/>
<dbReference type="PANTHER" id="PTHR47619">
    <property type="entry name" value="METALLO-HYDROLASE YYCJ-RELATED"/>
    <property type="match status" value="1"/>
</dbReference>
<organism evidence="2 3">
    <name type="scientific">Listeria booriae</name>
    <dbReference type="NCBI Taxonomy" id="1552123"/>
    <lineage>
        <taxon>Bacteria</taxon>
        <taxon>Bacillati</taxon>
        <taxon>Bacillota</taxon>
        <taxon>Bacilli</taxon>
        <taxon>Bacillales</taxon>
        <taxon>Listeriaceae</taxon>
        <taxon>Listeria</taxon>
    </lineage>
</organism>
<dbReference type="SMART" id="SM00849">
    <property type="entry name" value="Lactamase_B"/>
    <property type="match status" value="1"/>
</dbReference>
<dbReference type="GO" id="GO:0016787">
    <property type="term" value="F:hydrolase activity"/>
    <property type="evidence" value="ECO:0007669"/>
    <property type="project" value="UniProtKB-KW"/>
</dbReference>
<sequence length="231" mass="26069">MKITTIASGSAGNAYIVDDGISQLMLECGIRFQLVKEAMMFDFSRVAGLLITHEHGDHTKGVKDFIKSTAVDLYASEGTLEALNLEGYRIHHLASKKAKMIGSWRVLPFQTEHDAAEPLGFLLASQTGEKVLFATDTYYLKYTFKGITHLMLECNYSFDILSENQLDQTRKNRVINSHFSLENVKEFIKAIDQSKLKEVHLLHISEKNGDPERFKKEIQELTGIPVFIAGR</sequence>
<comment type="caution">
    <text evidence="2">The sequence shown here is derived from an EMBL/GenBank/DDBJ whole genome shotgun (WGS) entry which is preliminary data.</text>
</comment>
<dbReference type="Gene3D" id="3.60.15.10">
    <property type="entry name" value="Ribonuclease Z/Hydroxyacylglutathione hydrolase-like"/>
    <property type="match status" value="1"/>
</dbReference>
<evidence type="ECO:0000313" key="2">
    <source>
        <dbReference type="EMBL" id="MBC2241843.1"/>
    </source>
</evidence>
<dbReference type="AlphaFoldDB" id="A0A842F368"/>
<evidence type="ECO:0000259" key="1">
    <source>
        <dbReference type="SMART" id="SM00849"/>
    </source>
</evidence>
<dbReference type="Proteomes" id="UP000553016">
    <property type="component" value="Unassembled WGS sequence"/>
</dbReference>
<dbReference type="InterPro" id="IPR001279">
    <property type="entry name" value="Metallo-B-lactamas"/>
</dbReference>
<protein>
    <submittedName>
        <fullName evidence="2">MBL fold metallo-hydrolase</fullName>
    </submittedName>
</protein>
<name>A0A842F368_9LIST</name>
<dbReference type="EMBL" id="JAARZA010000008">
    <property type="protein sequence ID" value="MBC2241843.1"/>
    <property type="molecule type" value="Genomic_DNA"/>
</dbReference>
<dbReference type="RefSeq" id="WP_185541618.1">
    <property type="nucleotide sequence ID" value="NZ_JAARZA010000008.1"/>
</dbReference>
<dbReference type="InterPro" id="IPR052533">
    <property type="entry name" value="WalJ/YycJ-like"/>
</dbReference>